<sequence>MSQTSSQNLTPSNTDSQPQVSLITNTPLPRQSRSILSAAIAPHSSSLKTEQDLRSSTQSLPTCSRYEDSHRKIIHIPVSWAQWRQAEHIGAQLVVRGAEHRRQNKRHDFD</sequence>
<comment type="caution">
    <text evidence="2">The sequence shown here is derived from an EMBL/GenBank/DDBJ whole genome shotgun (WGS) entry which is preliminary data.</text>
</comment>
<feature type="region of interest" description="Disordered" evidence="1">
    <location>
        <begin position="1"/>
        <end position="29"/>
    </location>
</feature>
<dbReference type="EMBL" id="JARBJD010000128">
    <property type="protein sequence ID" value="KAK2950892.1"/>
    <property type="molecule type" value="Genomic_DNA"/>
</dbReference>
<feature type="compositionally biased region" description="Polar residues" evidence="1">
    <location>
        <begin position="43"/>
        <end position="62"/>
    </location>
</feature>
<evidence type="ECO:0000256" key="1">
    <source>
        <dbReference type="SAM" id="MobiDB-lite"/>
    </source>
</evidence>
<organism evidence="2 3">
    <name type="scientific">Blattamonas nauphoetae</name>
    <dbReference type="NCBI Taxonomy" id="2049346"/>
    <lineage>
        <taxon>Eukaryota</taxon>
        <taxon>Metamonada</taxon>
        <taxon>Preaxostyla</taxon>
        <taxon>Oxymonadida</taxon>
        <taxon>Blattamonas</taxon>
    </lineage>
</organism>
<gene>
    <name evidence="2" type="ORF">BLNAU_14194</name>
</gene>
<keyword evidence="3" id="KW-1185">Reference proteome</keyword>
<name>A0ABQ9XJV8_9EUKA</name>
<accession>A0ABQ9XJV8</accession>
<reference evidence="2 3" key="1">
    <citation type="journal article" date="2022" name="bioRxiv">
        <title>Genomics of Preaxostyla Flagellates Illuminates Evolutionary Transitions and the Path Towards Mitochondrial Loss.</title>
        <authorList>
            <person name="Novak L.V.F."/>
            <person name="Treitli S.C."/>
            <person name="Pyrih J."/>
            <person name="Halakuc P."/>
            <person name="Pipaliya S.V."/>
            <person name="Vacek V."/>
            <person name="Brzon O."/>
            <person name="Soukal P."/>
            <person name="Eme L."/>
            <person name="Dacks J.B."/>
            <person name="Karnkowska A."/>
            <person name="Elias M."/>
            <person name="Hampl V."/>
        </authorList>
    </citation>
    <scope>NUCLEOTIDE SEQUENCE [LARGE SCALE GENOMIC DNA]</scope>
    <source>
        <strain evidence="2">NAU3</strain>
        <tissue evidence="2">Gut</tissue>
    </source>
</reference>
<evidence type="ECO:0000313" key="3">
    <source>
        <dbReference type="Proteomes" id="UP001281761"/>
    </source>
</evidence>
<evidence type="ECO:0000313" key="2">
    <source>
        <dbReference type="EMBL" id="KAK2950892.1"/>
    </source>
</evidence>
<proteinExistence type="predicted"/>
<dbReference type="Proteomes" id="UP001281761">
    <property type="component" value="Unassembled WGS sequence"/>
</dbReference>
<protein>
    <submittedName>
        <fullName evidence="2">Uncharacterized protein</fullName>
    </submittedName>
</protein>
<feature type="region of interest" description="Disordered" evidence="1">
    <location>
        <begin position="42"/>
        <end position="65"/>
    </location>
</feature>